<feature type="region of interest" description="Disordered" evidence="1">
    <location>
        <begin position="85"/>
        <end position="110"/>
    </location>
</feature>
<keyword evidence="2" id="KW-0812">Transmembrane</keyword>
<organism evidence="3 4">
    <name type="scientific">Phyllostomus discolor</name>
    <name type="common">pale spear-nosed bat</name>
    <dbReference type="NCBI Taxonomy" id="89673"/>
    <lineage>
        <taxon>Eukaryota</taxon>
        <taxon>Metazoa</taxon>
        <taxon>Chordata</taxon>
        <taxon>Craniata</taxon>
        <taxon>Vertebrata</taxon>
        <taxon>Euteleostomi</taxon>
        <taxon>Mammalia</taxon>
        <taxon>Eutheria</taxon>
        <taxon>Laurasiatheria</taxon>
        <taxon>Chiroptera</taxon>
        <taxon>Yangochiroptera</taxon>
        <taxon>Phyllostomidae</taxon>
        <taxon>Phyllostominae</taxon>
        <taxon>Phyllostomus</taxon>
    </lineage>
</organism>
<evidence type="ECO:0000313" key="4">
    <source>
        <dbReference type="Proteomes" id="UP000664940"/>
    </source>
</evidence>
<proteinExistence type="predicted"/>
<accession>A0A834DNP1</accession>
<comment type="caution">
    <text evidence="3">The sequence shown here is derived from an EMBL/GenBank/DDBJ whole genome shotgun (WGS) entry which is preliminary data.</text>
</comment>
<dbReference type="AlphaFoldDB" id="A0A834DNP1"/>
<feature type="region of interest" description="Disordered" evidence="1">
    <location>
        <begin position="134"/>
        <end position="154"/>
    </location>
</feature>
<dbReference type="EMBL" id="JABVXQ010000012">
    <property type="protein sequence ID" value="KAF6084427.1"/>
    <property type="molecule type" value="Genomic_DNA"/>
</dbReference>
<gene>
    <name evidence="3" type="ORF">HJG60_008689</name>
</gene>
<evidence type="ECO:0000256" key="1">
    <source>
        <dbReference type="SAM" id="MobiDB-lite"/>
    </source>
</evidence>
<reference evidence="3 4" key="1">
    <citation type="journal article" date="2020" name="Nature">
        <title>Six reference-quality genomes reveal evolution of bat adaptations.</title>
        <authorList>
            <person name="Jebb D."/>
            <person name="Huang Z."/>
            <person name="Pippel M."/>
            <person name="Hughes G.M."/>
            <person name="Lavrichenko K."/>
            <person name="Devanna P."/>
            <person name="Winkler S."/>
            <person name="Jermiin L.S."/>
            <person name="Skirmuntt E.C."/>
            <person name="Katzourakis A."/>
            <person name="Burkitt-Gray L."/>
            <person name="Ray D.A."/>
            <person name="Sullivan K.A.M."/>
            <person name="Roscito J.G."/>
            <person name="Kirilenko B.M."/>
            <person name="Davalos L.M."/>
            <person name="Corthals A.P."/>
            <person name="Power M.L."/>
            <person name="Jones G."/>
            <person name="Ransome R.D."/>
            <person name="Dechmann D.K.N."/>
            <person name="Locatelli A.G."/>
            <person name="Puechmaille S.J."/>
            <person name="Fedrigo O."/>
            <person name="Jarvis E.D."/>
            <person name="Hiller M."/>
            <person name="Vernes S.C."/>
            <person name="Myers E.W."/>
            <person name="Teeling E.C."/>
        </authorList>
    </citation>
    <scope>NUCLEOTIDE SEQUENCE [LARGE SCALE GENOMIC DNA]</scope>
    <source>
        <strain evidence="3">Bat1K_MPI-CBG_1</strain>
    </source>
</reference>
<keyword evidence="2" id="KW-0472">Membrane</keyword>
<protein>
    <submittedName>
        <fullName evidence="3">Uncharacterized protein</fullName>
    </submittedName>
</protein>
<evidence type="ECO:0000256" key="2">
    <source>
        <dbReference type="SAM" id="Phobius"/>
    </source>
</evidence>
<evidence type="ECO:0000313" key="3">
    <source>
        <dbReference type="EMBL" id="KAF6084427.1"/>
    </source>
</evidence>
<feature type="transmembrane region" description="Helical" evidence="2">
    <location>
        <begin position="183"/>
        <end position="204"/>
    </location>
</feature>
<name>A0A834DNP1_9CHIR</name>
<dbReference type="Proteomes" id="UP000664940">
    <property type="component" value="Unassembled WGS sequence"/>
</dbReference>
<sequence>MNTVRDVTCLITWMRMGERTVPGAAEGGRGHGTACVPGRRVTGVMQIFRAHLLLRQAALLLGKLTGGARVCAKVAQPLYELHRRLTGRREGGRTPLRGGAVEPGGGRPAGEPGRWARRCYWVLLRTERRCQSEREHSKTIHPQTSQTRCERMPSPARERGAVVCLWGRGQSETPGGQDIMKGFAFPLCSYVLTFWHLGNIYVLYKPF</sequence>
<keyword evidence="2" id="KW-1133">Transmembrane helix</keyword>